<dbReference type="RefSeq" id="WP_345408887.1">
    <property type="nucleotide sequence ID" value="NZ_BAABHG010000032.1"/>
</dbReference>
<evidence type="ECO:0000313" key="3">
    <source>
        <dbReference type="EMBL" id="MFD2462427.1"/>
    </source>
</evidence>
<dbReference type="Gene3D" id="2.40.10.10">
    <property type="entry name" value="Trypsin-like serine proteases"/>
    <property type="match status" value="1"/>
</dbReference>
<organism evidence="3 4">
    <name type="scientific">Amycolatopsis samaneae</name>
    <dbReference type="NCBI Taxonomy" id="664691"/>
    <lineage>
        <taxon>Bacteria</taxon>
        <taxon>Bacillati</taxon>
        <taxon>Actinomycetota</taxon>
        <taxon>Actinomycetes</taxon>
        <taxon>Pseudonocardiales</taxon>
        <taxon>Pseudonocardiaceae</taxon>
        <taxon>Amycolatopsis</taxon>
    </lineage>
</organism>
<feature type="chain" id="PRO_5045183081" evidence="1">
    <location>
        <begin position="32"/>
        <end position="254"/>
    </location>
</feature>
<evidence type="ECO:0000259" key="2">
    <source>
        <dbReference type="PROSITE" id="PS50240"/>
    </source>
</evidence>
<comment type="caution">
    <text evidence="3">The sequence shown here is derived from an EMBL/GenBank/DDBJ whole genome shotgun (WGS) entry which is preliminary data.</text>
</comment>
<evidence type="ECO:0000256" key="1">
    <source>
        <dbReference type="SAM" id="SignalP"/>
    </source>
</evidence>
<sequence>MKQSRRRATRALSVLAVATAAAALTAAPAHSLGTGEDDYGSDYVTTVDSGNGRSCSASLLAKRWIVTSASCFADDPANPSTVKAGAPTRPASTRIGRNTTFAPASWNGYDVDIVYLVPRADRDLVLAKLGEDVDMSQYAPVRLGTVAAKAGETLAVRGWGRTTDRWVPGSRQKGTMTVDGTTATTVAMSGTATICKGDSGGPTVRETASGPELVAVHSRSWQRGCLYETETRNGAVESRTDDIADWIHSFTDVP</sequence>
<dbReference type="Pfam" id="PF00089">
    <property type="entry name" value="Trypsin"/>
    <property type="match status" value="1"/>
</dbReference>
<dbReference type="InterPro" id="IPR001314">
    <property type="entry name" value="Peptidase_S1A"/>
</dbReference>
<dbReference type="SUPFAM" id="SSF50494">
    <property type="entry name" value="Trypsin-like serine proteases"/>
    <property type="match status" value="1"/>
</dbReference>
<name>A0ABW5GNG9_9PSEU</name>
<dbReference type="InterPro" id="IPR006311">
    <property type="entry name" value="TAT_signal"/>
</dbReference>
<feature type="domain" description="Peptidase S1" evidence="2">
    <location>
        <begin position="55"/>
        <end position="252"/>
    </location>
</feature>
<dbReference type="InterPro" id="IPR043504">
    <property type="entry name" value="Peptidase_S1_PA_chymotrypsin"/>
</dbReference>
<dbReference type="InterPro" id="IPR001254">
    <property type="entry name" value="Trypsin_dom"/>
</dbReference>
<reference evidence="4" key="1">
    <citation type="journal article" date="2019" name="Int. J. Syst. Evol. Microbiol.">
        <title>The Global Catalogue of Microorganisms (GCM) 10K type strain sequencing project: providing services to taxonomists for standard genome sequencing and annotation.</title>
        <authorList>
            <consortium name="The Broad Institute Genomics Platform"/>
            <consortium name="The Broad Institute Genome Sequencing Center for Infectious Disease"/>
            <person name="Wu L."/>
            <person name="Ma J."/>
        </authorList>
    </citation>
    <scope>NUCLEOTIDE SEQUENCE [LARGE SCALE GENOMIC DNA]</scope>
    <source>
        <strain evidence="4">CGMCC 4.7643</strain>
    </source>
</reference>
<dbReference type="PROSITE" id="PS50240">
    <property type="entry name" value="TRYPSIN_DOM"/>
    <property type="match status" value="1"/>
</dbReference>
<dbReference type="SMART" id="SM00020">
    <property type="entry name" value="Tryp_SPc"/>
    <property type="match status" value="1"/>
</dbReference>
<protein>
    <submittedName>
        <fullName evidence="3">S1 family peptidase</fullName>
    </submittedName>
</protein>
<accession>A0ABW5GNG9</accession>
<keyword evidence="4" id="KW-1185">Reference proteome</keyword>
<dbReference type="EMBL" id="JBHUKU010000016">
    <property type="protein sequence ID" value="MFD2462427.1"/>
    <property type="molecule type" value="Genomic_DNA"/>
</dbReference>
<dbReference type="Proteomes" id="UP001597419">
    <property type="component" value="Unassembled WGS sequence"/>
</dbReference>
<feature type="signal peptide" evidence="1">
    <location>
        <begin position="1"/>
        <end position="31"/>
    </location>
</feature>
<evidence type="ECO:0000313" key="4">
    <source>
        <dbReference type="Proteomes" id="UP001597419"/>
    </source>
</evidence>
<dbReference type="PROSITE" id="PS51318">
    <property type="entry name" value="TAT"/>
    <property type="match status" value="1"/>
</dbReference>
<dbReference type="InterPro" id="IPR009003">
    <property type="entry name" value="Peptidase_S1_PA"/>
</dbReference>
<proteinExistence type="predicted"/>
<dbReference type="InterPro" id="IPR051333">
    <property type="entry name" value="CLIP_Serine_Protease"/>
</dbReference>
<keyword evidence="1" id="KW-0732">Signal</keyword>
<dbReference type="PANTHER" id="PTHR24260">
    <property type="match status" value="1"/>
</dbReference>
<dbReference type="PRINTS" id="PR00722">
    <property type="entry name" value="CHYMOTRYPSIN"/>
</dbReference>
<gene>
    <name evidence="3" type="ORF">ACFSYJ_27725</name>
</gene>
<dbReference type="PANTHER" id="PTHR24260:SF136">
    <property type="entry name" value="GH08193P-RELATED"/>
    <property type="match status" value="1"/>
</dbReference>